<evidence type="ECO:0000256" key="3">
    <source>
        <dbReference type="ARBA" id="ARBA00022692"/>
    </source>
</evidence>
<dbReference type="PANTHER" id="PTHR43731">
    <property type="entry name" value="RHOMBOID PROTEASE"/>
    <property type="match status" value="1"/>
</dbReference>
<dbReference type="PATRIC" id="fig|153151.4.peg.1401"/>
<reference evidence="9 10" key="1">
    <citation type="submission" date="2016-01" db="EMBL/GenBank/DDBJ databases">
        <title>Draft Genome Sequences of Seven Thermophilic Sporeformers Isolated from Foods.</title>
        <authorList>
            <person name="Berendsen E.M."/>
            <person name="Wells-Bennik M.H."/>
            <person name="Krawcyk A.O."/>
            <person name="De Jong A."/>
            <person name="Holsappel S."/>
            <person name="Eijlander R.T."/>
            <person name="Kuipers O.P."/>
        </authorList>
    </citation>
    <scope>NUCLEOTIDE SEQUENCE [LARGE SCALE GENOMIC DNA]</scope>
    <source>
        <strain evidence="9 10">B4110</strain>
    </source>
</reference>
<protein>
    <recommendedName>
        <fullName evidence="8">Peptidase S54 rhomboid domain-containing protein</fullName>
    </recommendedName>
</protein>
<dbReference type="InterPro" id="IPR050925">
    <property type="entry name" value="Rhomboid_protease_S54"/>
</dbReference>
<feature type="transmembrane region" description="Helical" evidence="7">
    <location>
        <begin position="98"/>
        <end position="117"/>
    </location>
</feature>
<evidence type="ECO:0000256" key="1">
    <source>
        <dbReference type="ARBA" id="ARBA00004141"/>
    </source>
</evidence>
<organism evidence="9 10">
    <name type="scientific">Parageobacillus toebii</name>
    <dbReference type="NCBI Taxonomy" id="153151"/>
    <lineage>
        <taxon>Bacteria</taxon>
        <taxon>Bacillati</taxon>
        <taxon>Bacillota</taxon>
        <taxon>Bacilli</taxon>
        <taxon>Bacillales</taxon>
        <taxon>Anoxybacillaceae</taxon>
        <taxon>Parageobacillus</taxon>
    </lineage>
</organism>
<dbReference type="AlphaFoldDB" id="A0A150N5L4"/>
<feature type="domain" description="Peptidase S54 rhomboid" evidence="8">
    <location>
        <begin position="56"/>
        <end position="194"/>
    </location>
</feature>
<evidence type="ECO:0000256" key="4">
    <source>
        <dbReference type="ARBA" id="ARBA00022801"/>
    </source>
</evidence>
<evidence type="ECO:0000256" key="6">
    <source>
        <dbReference type="ARBA" id="ARBA00023136"/>
    </source>
</evidence>
<proteinExistence type="inferred from homology"/>
<evidence type="ECO:0000313" key="10">
    <source>
        <dbReference type="Proteomes" id="UP000075324"/>
    </source>
</evidence>
<feature type="transmembrane region" description="Helical" evidence="7">
    <location>
        <begin position="20"/>
        <end position="40"/>
    </location>
</feature>
<dbReference type="EMBL" id="LQYW01000026">
    <property type="protein sequence ID" value="KYD32010.1"/>
    <property type="molecule type" value="Genomic_DNA"/>
</dbReference>
<dbReference type="GO" id="GO:0016020">
    <property type="term" value="C:membrane"/>
    <property type="evidence" value="ECO:0007669"/>
    <property type="project" value="UniProtKB-SubCell"/>
</dbReference>
<evidence type="ECO:0000259" key="8">
    <source>
        <dbReference type="Pfam" id="PF01694"/>
    </source>
</evidence>
<dbReference type="SUPFAM" id="SSF144091">
    <property type="entry name" value="Rhomboid-like"/>
    <property type="match status" value="1"/>
</dbReference>
<comment type="caution">
    <text evidence="9">The sequence shown here is derived from an EMBL/GenBank/DDBJ whole genome shotgun (WGS) entry which is preliminary data.</text>
</comment>
<feature type="transmembrane region" description="Helical" evidence="7">
    <location>
        <begin position="123"/>
        <end position="142"/>
    </location>
</feature>
<dbReference type="Pfam" id="PF01694">
    <property type="entry name" value="Rhomboid"/>
    <property type="match status" value="1"/>
</dbReference>
<evidence type="ECO:0000256" key="2">
    <source>
        <dbReference type="ARBA" id="ARBA00009045"/>
    </source>
</evidence>
<keyword evidence="3 7" id="KW-0812">Transmembrane</keyword>
<keyword evidence="6 7" id="KW-0472">Membrane</keyword>
<evidence type="ECO:0000313" key="9">
    <source>
        <dbReference type="EMBL" id="KYD32010.1"/>
    </source>
</evidence>
<evidence type="ECO:0000256" key="7">
    <source>
        <dbReference type="SAM" id="Phobius"/>
    </source>
</evidence>
<sequence>MFRITEDFPTFIRRYPVTTLIVGICTILMIITTFMGGYNINTIAQLGGYDKQLINRGQIWRLLTYAFGHMSYAHFFLNMPFILIFSRPLERILGSIKFLLNYVYMSVFASIIIHFFSDYPIPLAGSSGPGYGLLGMYIFLVLKHRNKFPTYDKRFIITFTVMGFIMTFLIPGISISGHIGGFVGGILLSPFVFKKQKNLEFSISG</sequence>
<evidence type="ECO:0000256" key="5">
    <source>
        <dbReference type="ARBA" id="ARBA00022989"/>
    </source>
</evidence>
<dbReference type="Proteomes" id="UP000075324">
    <property type="component" value="Unassembled WGS sequence"/>
</dbReference>
<gene>
    <name evidence="9" type="ORF">B4110_0482</name>
</gene>
<accession>A0A150N5L4</accession>
<keyword evidence="4" id="KW-0378">Hydrolase</keyword>
<feature type="transmembrane region" description="Helical" evidence="7">
    <location>
        <begin position="154"/>
        <end position="170"/>
    </location>
</feature>
<dbReference type="GO" id="GO:0004252">
    <property type="term" value="F:serine-type endopeptidase activity"/>
    <property type="evidence" value="ECO:0007669"/>
    <property type="project" value="InterPro"/>
</dbReference>
<name>A0A150N5L4_9BACL</name>
<dbReference type="InterPro" id="IPR022764">
    <property type="entry name" value="Peptidase_S54_rhomboid_dom"/>
</dbReference>
<dbReference type="PANTHER" id="PTHR43731:SF14">
    <property type="entry name" value="PRESENILIN-ASSOCIATED RHOMBOID-LIKE PROTEIN, MITOCHONDRIAL"/>
    <property type="match status" value="1"/>
</dbReference>
<dbReference type="InterPro" id="IPR035952">
    <property type="entry name" value="Rhomboid-like_sf"/>
</dbReference>
<comment type="subcellular location">
    <subcellularLocation>
        <location evidence="1">Membrane</location>
        <topology evidence="1">Multi-pass membrane protein</topology>
    </subcellularLocation>
</comment>
<dbReference type="Gene3D" id="1.20.1540.10">
    <property type="entry name" value="Rhomboid-like"/>
    <property type="match status" value="1"/>
</dbReference>
<keyword evidence="5 7" id="KW-1133">Transmembrane helix</keyword>
<comment type="similarity">
    <text evidence="2">Belongs to the peptidase S54 family.</text>
</comment>
<feature type="transmembrane region" description="Helical" evidence="7">
    <location>
        <begin position="60"/>
        <end position="86"/>
    </location>
</feature>